<organism evidence="1">
    <name type="scientific">Rhizophora mucronata</name>
    <name type="common">Asiatic mangrove</name>
    <dbReference type="NCBI Taxonomy" id="61149"/>
    <lineage>
        <taxon>Eukaryota</taxon>
        <taxon>Viridiplantae</taxon>
        <taxon>Streptophyta</taxon>
        <taxon>Embryophyta</taxon>
        <taxon>Tracheophyta</taxon>
        <taxon>Spermatophyta</taxon>
        <taxon>Magnoliopsida</taxon>
        <taxon>eudicotyledons</taxon>
        <taxon>Gunneridae</taxon>
        <taxon>Pentapetalae</taxon>
        <taxon>rosids</taxon>
        <taxon>fabids</taxon>
        <taxon>Malpighiales</taxon>
        <taxon>Rhizophoraceae</taxon>
        <taxon>Rhizophora</taxon>
    </lineage>
</organism>
<protein>
    <submittedName>
        <fullName evidence="1">Uncharacterized protein</fullName>
    </submittedName>
</protein>
<name>A0A2P2QTS8_RHIMU</name>
<reference evidence="1" key="1">
    <citation type="submission" date="2018-02" db="EMBL/GenBank/DDBJ databases">
        <title>Rhizophora mucronata_Transcriptome.</title>
        <authorList>
            <person name="Meera S.P."/>
            <person name="Sreeshan A."/>
            <person name="Augustine A."/>
        </authorList>
    </citation>
    <scope>NUCLEOTIDE SEQUENCE</scope>
    <source>
        <tissue evidence="1">Leaf</tissue>
    </source>
</reference>
<accession>A0A2P2QTS8</accession>
<proteinExistence type="predicted"/>
<evidence type="ECO:0000313" key="1">
    <source>
        <dbReference type="EMBL" id="MBX70387.1"/>
    </source>
</evidence>
<dbReference type="EMBL" id="GGEC01089903">
    <property type="protein sequence ID" value="MBX70387.1"/>
    <property type="molecule type" value="Transcribed_RNA"/>
</dbReference>
<sequence>MADFDHFQVKFVDYMYSLSKLLL</sequence>
<dbReference type="AlphaFoldDB" id="A0A2P2QTS8"/>